<evidence type="ECO:0000256" key="5">
    <source>
        <dbReference type="PROSITE-ProRule" id="PRU10141"/>
    </source>
</evidence>
<evidence type="ECO:0000256" key="1">
    <source>
        <dbReference type="ARBA" id="ARBA00022679"/>
    </source>
</evidence>
<dbReference type="GO" id="GO:0007165">
    <property type="term" value="P:signal transduction"/>
    <property type="evidence" value="ECO:0007669"/>
    <property type="project" value="TreeGrafter"/>
</dbReference>
<dbReference type="PROSITE" id="PS50011">
    <property type="entry name" value="PROTEIN_KINASE_DOM"/>
    <property type="match status" value="1"/>
</dbReference>
<dbReference type="PROSITE" id="PS00107">
    <property type="entry name" value="PROTEIN_KINASE_ATP"/>
    <property type="match status" value="1"/>
</dbReference>
<reference evidence="8" key="1">
    <citation type="submission" date="2023-07" db="EMBL/GenBank/DDBJ databases">
        <title>draft genome sequence of fig (Ficus carica).</title>
        <authorList>
            <person name="Takahashi T."/>
            <person name="Nishimura K."/>
        </authorList>
    </citation>
    <scope>NUCLEOTIDE SEQUENCE</scope>
</reference>
<protein>
    <recommendedName>
        <fullName evidence="7">Protein kinase domain-containing protein</fullName>
    </recommendedName>
</protein>
<dbReference type="AlphaFoldDB" id="A0AA87ZHI4"/>
<dbReference type="InterPro" id="IPR017441">
    <property type="entry name" value="Protein_kinase_ATP_BS"/>
</dbReference>
<dbReference type="CDD" id="cd06606">
    <property type="entry name" value="STKc_MAPKKK"/>
    <property type="match status" value="1"/>
</dbReference>
<organism evidence="8 9">
    <name type="scientific">Ficus carica</name>
    <name type="common">Common fig</name>
    <dbReference type="NCBI Taxonomy" id="3494"/>
    <lineage>
        <taxon>Eukaryota</taxon>
        <taxon>Viridiplantae</taxon>
        <taxon>Streptophyta</taxon>
        <taxon>Embryophyta</taxon>
        <taxon>Tracheophyta</taxon>
        <taxon>Spermatophyta</taxon>
        <taxon>Magnoliopsida</taxon>
        <taxon>eudicotyledons</taxon>
        <taxon>Gunneridae</taxon>
        <taxon>Pentapetalae</taxon>
        <taxon>rosids</taxon>
        <taxon>fabids</taxon>
        <taxon>Rosales</taxon>
        <taxon>Moraceae</taxon>
        <taxon>Ficeae</taxon>
        <taxon>Ficus</taxon>
    </lineage>
</organism>
<dbReference type="Gene3D" id="1.10.510.10">
    <property type="entry name" value="Transferase(Phosphotransferase) domain 1"/>
    <property type="match status" value="1"/>
</dbReference>
<evidence type="ECO:0000313" key="8">
    <source>
        <dbReference type="EMBL" id="GMN36363.1"/>
    </source>
</evidence>
<dbReference type="InterPro" id="IPR000719">
    <property type="entry name" value="Prot_kinase_dom"/>
</dbReference>
<name>A0AA87ZHI4_FICCA</name>
<evidence type="ECO:0000256" key="3">
    <source>
        <dbReference type="ARBA" id="ARBA00022777"/>
    </source>
</evidence>
<comment type="caution">
    <text evidence="8">The sequence shown here is derived from an EMBL/GenBank/DDBJ whole genome shotgun (WGS) entry which is preliminary data.</text>
</comment>
<dbReference type="InterPro" id="IPR011009">
    <property type="entry name" value="Kinase-like_dom_sf"/>
</dbReference>
<keyword evidence="1" id="KW-0808">Transferase</keyword>
<evidence type="ECO:0000256" key="2">
    <source>
        <dbReference type="ARBA" id="ARBA00022741"/>
    </source>
</evidence>
<feature type="domain" description="Protein kinase" evidence="7">
    <location>
        <begin position="3"/>
        <end position="254"/>
    </location>
</feature>
<keyword evidence="3" id="KW-0418">Kinase</keyword>
<dbReference type="InterPro" id="IPR008271">
    <property type="entry name" value="Ser/Thr_kinase_AS"/>
</dbReference>
<dbReference type="SMART" id="SM00220">
    <property type="entry name" value="S_TKc"/>
    <property type="match status" value="1"/>
</dbReference>
<comment type="similarity">
    <text evidence="6">Belongs to the protein kinase superfamily.</text>
</comment>
<feature type="binding site" evidence="5">
    <location>
        <position position="32"/>
    </location>
    <ligand>
        <name>ATP</name>
        <dbReference type="ChEBI" id="CHEBI:30616"/>
    </ligand>
</feature>
<accession>A0AA87ZHI4</accession>
<dbReference type="SUPFAM" id="SSF56112">
    <property type="entry name" value="Protein kinase-like (PK-like)"/>
    <property type="match status" value="1"/>
</dbReference>
<sequence length="393" mass="42529">MDWTRGRTIGRGSSAAVSVATAHDSGETFAVKSVELSRSETLQREQKILSSLNCPQIIGYRGSGVSSENGGLLYNLFMEFAPGGSLSDQIRRSGGSLNDAVIRSYTREILLGLEYLHSVGIAHCDVKAPNILIAADGLKIADLGCAKLAGDVASAVGGTPVYMAPEVARGEQQGFAADVWALGCTVIEMETGRAPWAGDFVDPVSALFNIGFSGDGPEIPSFMSKQGRDFLGKCLRWDPSERWSACELLKHPFLEGSRSFKEFCAPGLDSPRSVLDCGFLDPKEDSNPGCESSTDSPAERIRRLSLSGEDATSFWGFQDWASDEDWVTVRDNWAEVDPIVLYFGPENENEPTNEKGIIDSNWISCWDDLAFSTPTKCKITSLPFQLSVAVSPV</sequence>
<dbReference type="PANTHER" id="PTHR48011:SF6">
    <property type="entry name" value="PROTEIN KINASE DOMAIN-CONTAINING PROTEIN"/>
    <property type="match status" value="1"/>
</dbReference>
<dbReference type="InterPro" id="IPR052751">
    <property type="entry name" value="Plant_MAPKKK"/>
</dbReference>
<dbReference type="Proteomes" id="UP001187192">
    <property type="component" value="Unassembled WGS sequence"/>
</dbReference>
<proteinExistence type="inferred from homology"/>
<dbReference type="Pfam" id="PF00069">
    <property type="entry name" value="Pkinase"/>
    <property type="match status" value="1"/>
</dbReference>
<evidence type="ECO:0000256" key="4">
    <source>
        <dbReference type="ARBA" id="ARBA00022840"/>
    </source>
</evidence>
<keyword evidence="6" id="KW-0723">Serine/threonine-protein kinase</keyword>
<gene>
    <name evidence="8" type="ORF">TIFTF001_005957</name>
</gene>
<dbReference type="EMBL" id="BTGU01000006">
    <property type="protein sequence ID" value="GMN36363.1"/>
    <property type="molecule type" value="Genomic_DNA"/>
</dbReference>
<evidence type="ECO:0000256" key="6">
    <source>
        <dbReference type="RuleBase" id="RU000304"/>
    </source>
</evidence>
<dbReference type="Gene3D" id="3.30.200.20">
    <property type="entry name" value="Phosphorylase Kinase, domain 1"/>
    <property type="match status" value="1"/>
</dbReference>
<keyword evidence="9" id="KW-1185">Reference proteome</keyword>
<evidence type="ECO:0000259" key="7">
    <source>
        <dbReference type="PROSITE" id="PS50011"/>
    </source>
</evidence>
<dbReference type="GO" id="GO:0004674">
    <property type="term" value="F:protein serine/threonine kinase activity"/>
    <property type="evidence" value="ECO:0007669"/>
    <property type="project" value="UniProtKB-KW"/>
</dbReference>
<keyword evidence="2 5" id="KW-0547">Nucleotide-binding</keyword>
<dbReference type="PROSITE" id="PS00108">
    <property type="entry name" value="PROTEIN_KINASE_ST"/>
    <property type="match status" value="1"/>
</dbReference>
<keyword evidence="4 5" id="KW-0067">ATP-binding</keyword>
<dbReference type="GO" id="GO:0005524">
    <property type="term" value="F:ATP binding"/>
    <property type="evidence" value="ECO:0007669"/>
    <property type="project" value="UniProtKB-UniRule"/>
</dbReference>
<dbReference type="PANTHER" id="PTHR48011">
    <property type="entry name" value="CCR4-NOT TRANSCRIPTIONAL COMPLEX SUBUNIT CAF120-RELATED"/>
    <property type="match status" value="1"/>
</dbReference>
<evidence type="ECO:0000313" key="9">
    <source>
        <dbReference type="Proteomes" id="UP001187192"/>
    </source>
</evidence>